<comment type="caution">
    <text evidence="2">The sequence shown here is derived from an EMBL/GenBank/DDBJ whole genome shotgun (WGS) entry which is preliminary data.</text>
</comment>
<feature type="compositionally biased region" description="Basic and acidic residues" evidence="1">
    <location>
        <begin position="256"/>
        <end position="267"/>
    </location>
</feature>
<feature type="compositionally biased region" description="Polar residues" evidence="1">
    <location>
        <begin position="606"/>
        <end position="621"/>
    </location>
</feature>
<feature type="compositionally biased region" description="Basic and acidic residues" evidence="1">
    <location>
        <begin position="1239"/>
        <end position="1268"/>
    </location>
</feature>
<feature type="region of interest" description="Disordered" evidence="1">
    <location>
        <begin position="1234"/>
        <end position="1269"/>
    </location>
</feature>
<feature type="region of interest" description="Disordered" evidence="1">
    <location>
        <begin position="842"/>
        <end position="935"/>
    </location>
</feature>
<feature type="compositionally biased region" description="Low complexity" evidence="1">
    <location>
        <begin position="568"/>
        <end position="588"/>
    </location>
</feature>
<feature type="region of interest" description="Disordered" evidence="1">
    <location>
        <begin position="562"/>
        <end position="631"/>
    </location>
</feature>
<feature type="compositionally biased region" description="Basic and acidic residues" evidence="1">
    <location>
        <begin position="926"/>
        <end position="935"/>
    </location>
</feature>
<feature type="region of interest" description="Disordered" evidence="1">
    <location>
        <begin position="1395"/>
        <end position="1546"/>
    </location>
</feature>
<feature type="compositionally biased region" description="Basic and acidic residues" evidence="1">
    <location>
        <begin position="961"/>
        <end position="988"/>
    </location>
</feature>
<evidence type="ECO:0000256" key="1">
    <source>
        <dbReference type="SAM" id="MobiDB-lite"/>
    </source>
</evidence>
<feature type="compositionally biased region" description="Low complexity" evidence="1">
    <location>
        <begin position="1424"/>
        <end position="1450"/>
    </location>
</feature>
<dbReference type="Proteomes" id="UP000735302">
    <property type="component" value="Unassembled WGS sequence"/>
</dbReference>
<keyword evidence="3" id="KW-1185">Reference proteome</keyword>
<organism evidence="2 3">
    <name type="scientific">Plakobranchus ocellatus</name>
    <dbReference type="NCBI Taxonomy" id="259542"/>
    <lineage>
        <taxon>Eukaryota</taxon>
        <taxon>Metazoa</taxon>
        <taxon>Spiralia</taxon>
        <taxon>Lophotrochozoa</taxon>
        <taxon>Mollusca</taxon>
        <taxon>Gastropoda</taxon>
        <taxon>Heterobranchia</taxon>
        <taxon>Euthyneura</taxon>
        <taxon>Panpulmonata</taxon>
        <taxon>Sacoglossa</taxon>
        <taxon>Placobranchoidea</taxon>
        <taxon>Plakobranchidae</taxon>
        <taxon>Plakobranchus</taxon>
    </lineage>
</organism>
<feature type="compositionally biased region" description="Polar residues" evidence="1">
    <location>
        <begin position="1527"/>
        <end position="1543"/>
    </location>
</feature>
<feature type="compositionally biased region" description="Polar residues" evidence="1">
    <location>
        <begin position="868"/>
        <end position="902"/>
    </location>
</feature>
<proteinExistence type="predicted"/>
<name>A0AAV3Y563_9GAST</name>
<feature type="region of interest" description="Disordered" evidence="1">
    <location>
        <begin position="420"/>
        <end position="473"/>
    </location>
</feature>
<feature type="compositionally biased region" description="Low complexity" evidence="1">
    <location>
        <begin position="1484"/>
        <end position="1518"/>
    </location>
</feature>
<protein>
    <submittedName>
        <fullName evidence="2">Uncharacterized protein</fullName>
    </submittedName>
</protein>
<feature type="compositionally biased region" description="Basic and acidic residues" evidence="1">
    <location>
        <begin position="1452"/>
        <end position="1473"/>
    </location>
</feature>
<feature type="region of interest" description="Disordered" evidence="1">
    <location>
        <begin position="256"/>
        <end position="282"/>
    </location>
</feature>
<evidence type="ECO:0000313" key="2">
    <source>
        <dbReference type="EMBL" id="GFN77576.1"/>
    </source>
</evidence>
<feature type="region of interest" description="Disordered" evidence="1">
    <location>
        <begin position="955"/>
        <end position="1136"/>
    </location>
</feature>
<feature type="compositionally biased region" description="Polar residues" evidence="1">
    <location>
        <begin position="998"/>
        <end position="1014"/>
    </location>
</feature>
<dbReference type="EMBL" id="BLXT01000492">
    <property type="protein sequence ID" value="GFN77576.1"/>
    <property type="molecule type" value="Genomic_DNA"/>
</dbReference>
<accession>A0AAV3Y563</accession>
<evidence type="ECO:0000313" key="3">
    <source>
        <dbReference type="Proteomes" id="UP000735302"/>
    </source>
</evidence>
<gene>
    <name evidence="2" type="ORF">PoB_000408200</name>
</gene>
<reference evidence="2 3" key="1">
    <citation type="journal article" date="2021" name="Elife">
        <title>Chloroplast acquisition without the gene transfer in kleptoplastic sea slugs, Plakobranchus ocellatus.</title>
        <authorList>
            <person name="Maeda T."/>
            <person name="Takahashi S."/>
            <person name="Yoshida T."/>
            <person name="Shimamura S."/>
            <person name="Takaki Y."/>
            <person name="Nagai Y."/>
            <person name="Toyoda A."/>
            <person name="Suzuki Y."/>
            <person name="Arimoto A."/>
            <person name="Ishii H."/>
            <person name="Satoh N."/>
            <person name="Nishiyama T."/>
            <person name="Hasebe M."/>
            <person name="Maruyama T."/>
            <person name="Minagawa J."/>
            <person name="Obokata J."/>
            <person name="Shigenobu S."/>
        </authorList>
    </citation>
    <scope>NUCLEOTIDE SEQUENCE [LARGE SCALE GENOMIC DNA]</scope>
</reference>
<sequence length="1624" mass="174605">MNRGRDGEEGSIEESIEIKILHIVSILLGEGKVNEEEVDVGDKEGVIELVSLESVGPDSQKEKALRQEQTPDSVDKALKREIIAAAREVGDALVSTKAVRQLTTKTADSFAGMVFTIEKLLDNICNIFWAKHVAIQRGKMPPSSLINDIIHQDCPKLPHPQLDRDAALKVLQEALLELDSQHASALTLSRMVECLSRAAHQLVPGSDPNAAQLRCQPHPILASASPLLLAQWVRSSLLTALRAVTIILNGGKKMFDDSTKKASKTDRNTSPLPKTSSLDDRPVIGATEKRSRVKIEDPEAKVLAASYVVVHNYLAELRDITEQQNNTDNLWYAPAVAGTSEDSQVGVPLEILDRVFARIAGVMETLTETGGTDPEESDGRVPERGCDLASTIISQVTSAVSYHVEVGKFPLIRINDLIRETREPTKAGPSSAGTKKPPGRSTRTGAGSDEGANASENNRIFGKNFSLNNSDDASRRLQDPVRLMGERWSRYLFNSLTDVVKRVDATLEDALVMSLQRQDPVTTDVRVRARAITSAMLDKIRKNASSGELFLLNGQENSQLWKNKLGQTPPSSTLSEAAAAPPTTSSPAFSRKTSQAGVDTRPAAASVNTNVNKTRSQQASKQLPLPRSSKCAAPKTTTLMGYVRTLLRPVNEADFAEVFPENISNNKNVDVISEILQAGYSASIDLMRVFEKPREPAKSVAIVIPSTSSRASSTPCSQSGSSQKLQHAKLSRHARDVAVPEGEKVTVEGPVSIELSVLLLELLLANLTSLLERQTKGVPGIASSIAMGKPGAAAGKPAAAGASPYVSSYTYRTPDPFGPYYAEVVDRGRRWCQMLETDPQVECKDGVSSTNIQKAHSAAKDPLVPQAHRSSSQSSKDVSGMDLSNTAVCGTQSVSSQPSSTAHTDKATSGPGSKSAPKRSSIAQSQERRATTWRQEVRKLSSAYAVDNTNNSWLRKSQGRSVDKVKEGHVPAADSKNREAKKPVEANRPKPQRPQPQSSANVDSKKISSSNSELPGTKGVKKPMAQAGKNPALSKRHGVHRGQIMALTAADKASGVKAEAKPRARQSLPGTCARALTSRRDRGITDGGVPDREEECAASPVQTDQAEEKPGNAAAAHTEPETGEGQSQQAQPAKWQRPTVEVIYHVTEAHLAQAEEQLKLCRQACEPETQTDLLSDPDLQLLLLALLSRDLPRETSVLAACLRGPNRLQLSGLEDVSDLLSLLDHVLAELPDTLGSRKRREDGQGEERRRKDDASETETRQGKGEVRKAKAKVTRLLTAASKRLEVSQRSAGAVHSLLRSLECGLLEDAAIATGLQSCTSKVTKKSVINISDVKVQLKTALAQLVERLEEGHAPSCMTSSGWSRLANEILHQKHHAHQHDDIEVLSLGSDQSGLKSEILDGDDAGGKRKATQQKDGGARRSKSGSRSNSKSGSISGSVSRSSTASKPSSSYRRVDVKGDGDLKETPSRRDHTPEASWTPDKPPSASVSSTSASSSLSKSSVSSSSSSSTSSRSCLSAATDKSEASNRRSPTSQEVKGAQSGSALSRDADVDRLSELGHQVVQTPPHQPFQGAAAEEGQGQSESNWLFDLVTLRKRLISGNSQSTSSNDLLLMYCCRSKFDLSST</sequence>